<proteinExistence type="inferred from homology"/>
<feature type="domain" description="TrmE-type G" evidence="13">
    <location>
        <begin position="247"/>
        <end position="454"/>
    </location>
</feature>
<evidence type="ECO:0000256" key="6">
    <source>
        <dbReference type="ARBA" id="ARBA00022801"/>
    </source>
</evidence>
<keyword evidence="5 10" id="KW-0547">Nucleotide-binding</keyword>
<dbReference type="InterPro" id="IPR027417">
    <property type="entry name" value="P-loop_NTPase"/>
</dbReference>
<dbReference type="GO" id="GO:0046872">
    <property type="term" value="F:metal ion binding"/>
    <property type="evidence" value="ECO:0007669"/>
    <property type="project" value="UniProtKB-KW"/>
</dbReference>
<comment type="cofactor">
    <cofactor evidence="10">
        <name>K(+)</name>
        <dbReference type="ChEBI" id="CHEBI:29103"/>
    </cofactor>
    <text evidence="10">Binds 1 potassium ion per subunit.</text>
</comment>
<evidence type="ECO:0000256" key="5">
    <source>
        <dbReference type="ARBA" id="ARBA00022741"/>
    </source>
</evidence>
<evidence type="ECO:0000256" key="9">
    <source>
        <dbReference type="ARBA" id="ARBA00023134"/>
    </source>
</evidence>
<evidence type="ECO:0000259" key="13">
    <source>
        <dbReference type="PROSITE" id="PS51709"/>
    </source>
</evidence>
<comment type="function">
    <text evidence="10">Exhibits a very high intrinsic GTPase hydrolysis rate. Involved in the addition of a carboxymethylaminomethyl (cmnm) group at the wobble position (U34) of certain tRNAs, forming tRNA-cmnm(5)s(2)U34.</text>
</comment>
<comment type="similarity">
    <text evidence="1 10 11">Belongs to the TRAFAC class TrmE-Era-EngA-EngB-Septin-like GTPase superfamily. TrmE GTPase family.</text>
</comment>
<feature type="compositionally biased region" description="Low complexity" evidence="12">
    <location>
        <begin position="50"/>
        <end position="61"/>
    </location>
</feature>
<evidence type="ECO:0000256" key="12">
    <source>
        <dbReference type="SAM" id="MobiDB-lite"/>
    </source>
</evidence>
<keyword evidence="3 10" id="KW-0819">tRNA processing</keyword>
<dbReference type="PANTHER" id="PTHR42714">
    <property type="entry name" value="TRNA MODIFICATION GTPASE GTPBP3"/>
    <property type="match status" value="1"/>
</dbReference>
<feature type="region of interest" description="Disordered" evidence="12">
    <location>
        <begin position="46"/>
        <end position="70"/>
    </location>
</feature>
<dbReference type="Gene3D" id="1.20.120.430">
    <property type="entry name" value="tRNA modification GTPase MnmE domain 2"/>
    <property type="match status" value="2"/>
</dbReference>
<dbReference type="SUPFAM" id="SSF52540">
    <property type="entry name" value="P-loop containing nucleoside triphosphate hydrolases"/>
    <property type="match status" value="1"/>
</dbReference>
<dbReference type="NCBIfam" id="TIGR00231">
    <property type="entry name" value="small_GTP"/>
    <property type="match status" value="1"/>
</dbReference>
<feature type="binding site" evidence="10">
    <location>
        <position position="281"/>
    </location>
    <ligand>
        <name>K(+)</name>
        <dbReference type="ChEBI" id="CHEBI:29103"/>
    </ligand>
</feature>
<evidence type="ECO:0000256" key="2">
    <source>
        <dbReference type="ARBA" id="ARBA00022490"/>
    </source>
</evidence>
<organism evidence="14 15">
    <name type="scientific">Candidatus Cryptobacteroides excrementipullorum</name>
    <dbReference type="NCBI Taxonomy" id="2840761"/>
    <lineage>
        <taxon>Bacteria</taxon>
        <taxon>Pseudomonadati</taxon>
        <taxon>Bacteroidota</taxon>
        <taxon>Bacteroidia</taxon>
        <taxon>Bacteroidales</taxon>
        <taxon>Candidatus Cryptobacteroides</taxon>
    </lineage>
</organism>
<feature type="binding site" evidence="10">
    <location>
        <position position="282"/>
    </location>
    <ligand>
        <name>Mg(2+)</name>
        <dbReference type="ChEBI" id="CHEBI:18420"/>
    </ligand>
</feature>
<feature type="binding site" evidence="10">
    <location>
        <position position="276"/>
    </location>
    <ligand>
        <name>K(+)</name>
        <dbReference type="ChEBI" id="CHEBI:29103"/>
    </ligand>
</feature>
<feature type="binding site" evidence="10">
    <location>
        <position position="257"/>
    </location>
    <ligand>
        <name>K(+)</name>
        <dbReference type="ChEBI" id="CHEBI:29103"/>
    </ligand>
</feature>
<feature type="binding site" evidence="10">
    <location>
        <begin position="257"/>
        <end position="262"/>
    </location>
    <ligand>
        <name>GTP</name>
        <dbReference type="ChEBI" id="CHEBI:37565"/>
    </ligand>
</feature>
<dbReference type="InterPro" id="IPR018948">
    <property type="entry name" value="GTP-bd_TrmE_N"/>
</dbReference>
<evidence type="ECO:0000256" key="4">
    <source>
        <dbReference type="ARBA" id="ARBA00022723"/>
    </source>
</evidence>
<dbReference type="CDD" id="cd04164">
    <property type="entry name" value="trmE"/>
    <property type="match status" value="1"/>
</dbReference>
<evidence type="ECO:0000256" key="1">
    <source>
        <dbReference type="ARBA" id="ARBA00011043"/>
    </source>
</evidence>
<dbReference type="Pfam" id="PF12631">
    <property type="entry name" value="MnmE_helical"/>
    <property type="match status" value="1"/>
</dbReference>
<dbReference type="InterPro" id="IPR006073">
    <property type="entry name" value="GTP-bd"/>
</dbReference>
<keyword evidence="2 10" id="KW-0963">Cytoplasm</keyword>
<keyword evidence="7 10" id="KW-0460">Magnesium</keyword>
<dbReference type="InterPro" id="IPR025867">
    <property type="entry name" value="MnmE_helical"/>
</dbReference>
<dbReference type="NCBIfam" id="NF003661">
    <property type="entry name" value="PRK05291.1-3"/>
    <property type="match status" value="1"/>
</dbReference>
<dbReference type="AlphaFoldDB" id="A0A9D9ISI2"/>
<evidence type="ECO:0000256" key="7">
    <source>
        <dbReference type="ARBA" id="ARBA00022842"/>
    </source>
</evidence>
<accession>A0A9D9ISI2</accession>
<evidence type="ECO:0000313" key="14">
    <source>
        <dbReference type="EMBL" id="MBO8478028.1"/>
    </source>
</evidence>
<feature type="binding site" evidence="10">
    <location>
        <position position="532"/>
    </location>
    <ligand>
        <name>(6S)-5-formyl-5,6,7,8-tetrahydrofolate</name>
        <dbReference type="ChEBI" id="CHEBI:57457"/>
    </ligand>
</feature>
<dbReference type="Pfam" id="PF01926">
    <property type="entry name" value="MMR_HSR1"/>
    <property type="match status" value="1"/>
</dbReference>
<dbReference type="GO" id="GO:0002098">
    <property type="term" value="P:tRNA wobble uridine modification"/>
    <property type="evidence" value="ECO:0007669"/>
    <property type="project" value="TreeGrafter"/>
</dbReference>
<dbReference type="InterPro" id="IPR027266">
    <property type="entry name" value="TrmE/GcvT-like"/>
</dbReference>
<evidence type="ECO:0000256" key="8">
    <source>
        <dbReference type="ARBA" id="ARBA00022958"/>
    </source>
</evidence>
<dbReference type="NCBIfam" id="TIGR00450">
    <property type="entry name" value="mnmE_trmE_thdF"/>
    <property type="match status" value="1"/>
</dbReference>
<comment type="caution">
    <text evidence="14">The sequence shown here is derived from an EMBL/GenBank/DDBJ whole genome shotgun (WGS) entry which is preliminary data.</text>
</comment>
<dbReference type="Gene3D" id="3.40.50.300">
    <property type="entry name" value="P-loop containing nucleotide triphosphate hydrolases"/>
    <property type="match status" value="1"/>
</dbReference>
<keyword evidence="8 10" id="KW-0630">Potassium</keyword>
<dbReference type="GO" id="GO:0030488">
    <property type="term" value="P:tRNA methylation"/>
    <property type="evidence" value="ECO:0007669"/>
    <property type="project" value="TreeGrafter"/>
</dbReference>
<sequence>MYIDFNDTICAPATTPGTGAISVIRVSGEKALEIADKVVSCKPLRARQGSRSGSATDSSSSDCPVGNGQLSSTPGYTVRFGTVHGKDGGLLDEVLVSVFHAPHSYTGEDSAEISCHASKYIVEQIMLQLMEAGARAAEPGEFTRRAFLNGKMDLAQAEAVADVIAAQSAGAHRIAMNQMKGGFSSELKEMRSRLLEIVSLMELELDFSEEEVEFADRTQLRSLVDKVTGHISKLIDSFRLGNAIKNGVPVAIAGATNTGKSTLLNALLGEERAIVSDVHGTTRDTVEETMNIDGILFRFIDTAGIRETSETVEKIGIERTWQKISQAQIILGMLDLSRPETELAESLGELLPKIGFKDQDLVLLLNKCDLISTENYNNKSVFIRNILVLFIDNKYNTKPYLVLHPNSAPLDGNDLMAGADAGKDRGITINILPVSAKRQDGIQTLKSTLASMQKDRLTGQDTTLVTNLRHIDALTHALDALTRVRSGLDTSLPTDLISQDIREALYHLGSIIGEISTDEVLGEIFGRFCIGK</sequence>
<feature type="binding site" evidence="10">
    <location>
        <begin position="301"/>
        <end position="304"/>
    </location>
    <ligand>
        <name>GTP</name>
        <dbReference type="ChEBI" id="CHEBI:37565"/>
    </ligand>
</feature>
<name>A0A9D9ISI2_9BACT</name>
<dbReference type="EMBL" id="JADILZ010000035">
    <property type="protein sequence ID" value="MBO8478028.1"/>
    <property type="molecule type" value="Genomic_DNA"/>
</dbReference>
<comment type="subunit">
    <text evidence="10">Homodimer. Heterotetramer of two MnmE and two MnmG subunits.</text>
</comment>
<evidence type="ECO:0000256" key="11">
    <source>
        <dbReference type="RuleBase" id="RU003313"/>
    </source>
</evidence>
<dbReference type="EC" id="3.6.-.-" evidence="10"/>
<keyword evidence="9 10" id="KW-0342">GTP-binding</keyword>
<reference evidence="14" key="2">
    <citation type="journal article" date="2021" name="PeerJ">
        <title>Extensive microbial diversity within the chicken gut microbiome revealed by metagenomics and culture.</title>
        <authorList>
            <person name="Gilroy R."/>
            <person name="Ravi A."/>
            <person name="Getino M."/>
            <person name="Pursley I."/>
            <person name="Horton D.L."/>
            <person name="Alikhan N.F."/>
            <person name="Baker D."/>
            <person name="Gharbi K."/>
            <person name="Hall N."/>
            <person name="Watson M."/>
            <person name="Adriaenssens E.M."/>
            <person name="Foster-Nyarko E."/>
            <person name="Jarju S."/>
            <person name="Secka A."/>
            <person name="Antonio M."/>
            <person name="Oren A."/>
            <person name="Chaudhuri R.R."/>
            <person name="La Ragione R."/>
            <person name="Hildebrand F."/>
            <person name="Pallen M.J."/>
        </authorList>
    </citation>
    <scope>NUCLEOTIDE SEQUENCE</scope>
    <source>
        <strain evidence="14">2478</strain>
    </source>
</reference>
<dbReference type="HAMAP" id="MF_00379">
    <property type="entry name" value="GTPase_MnmE"/>
    <property type="match status" value="1"/>
</dbReference>
<comment type="caution">
    <text evidence="10">Lacks conserved residue(s) required for the propagation of feature annotation.</text>
</comment>
<dbReference type="GO" id="GO:0005525">
    <property type="term" value="F:GTP binding"/>
    <property type="evidence" value="ECO:0007669"/>
    <property type="project" value="UniProtKB-UniRule"/>
</dbReference>
<evidence type="ECO:0000256" key="10">
    <source>
        <dbReference type="HAMAP-Rule" id="MF_00379"/>
    </source>
</evidence>
<dbReference type="Gene3D" id="3.30.1360.120">
    <property type="entry name" value="Probable tRNA modification gtpase trme, domain 1"/>
    <property type="match status" value="1"/>
</dbReference>
<dbReference type="InterPro" id="IPR004520">
    <property type="entry name" value="GTPase_MnmE"/>
</dbReference>
<dbReference type="PROSITE" id="PS51709">
    <property type="entry name" value="G_TRME"/>
    <property type="match status" value="1"/>
</dbReference>
<dbReference type="GO" id="GO:0005829">
    <property type="term" value="C:cytosol"/>
    <property type="evidence" value="ECO:0007669"/>
    <property type="project" value="TreeGrafter"/>
</dbReference>
<comment type="subcellular location">
    <subcellularLocation>
        <location evidence="10">Cytoplasm</location>
    </subcellularLocation>
</comment>
<dbReference type="InterPro" id="IPR027368">
    <property type="entry name" value="MnmE_dom2"/>
</dbReference>
<keyword evidence="4 10" id="KW-0479">Metal-binding</keyword>
<feature type="binding site" evidence="10">
    <location>
        <position position="261"/>
    </location>
    <ligand>
        <name>Mg(2+)</name>
        <dbReference type="ChEBI" id="CHEBI:18420"/>
    </ligand>
</feature>
<dbReference type="CDD" id="cd14858">
    <property type="entry name" value="TrmE_N"/>
    <property type="match status" value="1"/>
</dbReference>
<feature type="binding site" evidence="10">
    <location>
        <position position="112"/>
    </location>
    <ligand>
        <name>(6S)-5-formyl-5,6,7,8-tetrahydrofolate</name>
        <dbReference type="ChEBI" id="CHEBI:57457"/>
    </ligand>
</feature>
<dbReference type="Pfam" id="PF10396">
    <property type="entry name" value="TrmE_N"/>
    <property type="match status" value="1"/>
</dbReference>
<dbReference type="GO" id="GO:0003924">
    <property type="term" value="F:GTPase activity"/>
    <property type="evidence" value="ECO:0007669"/>
    <property type="project" value="UniProtKB-UniRule"/>
</dbReference>
<gene>
    <name evidence="10 14" type="primary">mnmE</name>
    <name evidence="10" type="synonym">trmE</name>
    <name evidence="14" type="ORF">IAB80_03975</name>
</gene>
<keyword evidence="6 10" id="KW-0378">Hydrolase</keyword>
<feature type="binding site" evidence="10">
    <location>
        <position position="151"/>
    </location>
    <ligand>
        <name>(6S)-5-formyl-5,6,7,8-tetrahydrofolate</name>
        <dbReference type="ChEBI" id="CHEBI:57457"/>
    </ligand>
</feature>
<reference evidence="14" key="1">
    <citation type="submission" date="2020-10" db="EMBL/GenBank/DDBJ databases">
        <authorList>
            <person name="Gilroy R."/>
        </authorList>
    </citation>
    <scope>NUCLEOTIDE SEQUENCE</scope>
    <source>
        <strain evidence="14">2478</strain>
    </source>
</reference>
<evidence type="ECO:0000313" key="15">
    <source>
        <dbReference type="Proteomes" id="UP000823771"/>
    </source>
</evidence>
<evidence type="ECO:0000256" key="3">
    <source>
        <dbReference type="ARBA" id="ARBA00022694"/>
    </source>
</evidence>
<feature type="binding site" evidence="10">
    <location>
        <position position="278"/>
    </location>
    <ligand>
        <name>K(+)</name>
        <dbReference type="ChEBI" id="CHEBI:29103"/>
    </ligand>
</feature>
<dbReference type="FunFam" id="3.40.50.300:FF:001376">
    <property type="entry name" value="tRNA modification GTPase MnmE"/>
    <property type="match status" value="1"/>
</dbReference>
<dbReference type="Proteomes" id="UP000823771">
    <property type="component" value="Unassembled WGS sequence"/>
</dbReference>
<dbReference type="InterPro" id="IPR005225">
    <property type="entry name" value="Small_GTP-bd"/>
</dbReference>
<dbReference type="InterPro" id="IPR031168">
    <property type="entry name" value="G_TrmE"/>
</dbReference>
<dbReference type="SUPFAM" id="SSF116878">
    <property type="entry name" value="TrmE connector domain"/>
    <property type="match status" value="1"/>
</dbReference>
<dbReference type="PANTHER" id="PTHR42714:SF2">
    <property type="entry name" value="TRNA MODIFICATION GTPASE GTPBP3, MITOCHONDRIAL"/>
    <property type="match status" value="1"/>
</dbReference>
<feature type="binding site" evidence="10">
    <location>
        <begin position="276"/>
        <end position="282"/>
    </location>
    <ligand>
        <name>GTP</name>
        <dbReference type="ChEBI" id="CHEBI:37565"/>
    </ligand>
</feature>
<protein>
    <recommendedName>
        <fullName evidence="10">tRNA modification GTPase MnmE</fullName>
        <ecNumber evidence="10">3.6.-.-</ecNumber>
    </recommendedName>
</protein>
<feature type="binding site" evidence="10">
    <location>
        <position position="25"/>
    </location>
    <ligand>
        <name>(6S)-5-formyl-5,6,7,8-tetrahydrofolate</name>
        <dbReference type="ChEBI" id="CHEBI:57457"/>
    </ligand>
</feature>